<dbReference type="EMBL" id="FXTJ01000010">
    <property type="protein sequence ID" value="SMO96592.1"/>
    <property type="molecule type" value="Genomic_DNA"/>
</dbReference>
<dbReference type="Gene3D" id="3.20.20.150">
    <property type="entry name" value="Divalent-metal-dependent TIM barrel enzymes"/>
    <property type="match status" value="1"/>
</dbReference>
<organism evidence="3 4">
    <name type="scientific">Geodermatophilus aquaeductus</name>
    <dbReference type="NCBI Taxonomy" id="1564161"/>
    <lineage>
        <taxon>Bacteria</taxon>
        <taxon>Bacillati</taxon>
        <taxon>Actinomycetota</taxon>
        <taxon>Actinomycetes</taxon>
        <taxon>Geodermatophilales</taxon>
        <taxon>Geodermatophilaceae</taxon>
        <taxon>Geodermatophilus</taxon>
    </lineage>
</organism>
<sequence length="322" mass="35543">MREARSPRSVLRAVLVAAVSAVLFVGLVGTASAAPPSSAQGGSDCVGRTIPTSKISIQLYTFAEVIGGGVGEQERHEEVLRRLAEMGYRNVEPFTLSGWSAEEYRALLDEYGLKASARHVDVGSQYSPADIEQILEENRILGIKYFGSGSTAGAPWVGELTTEADWIAYAQYLDAVGEQARKAGQTLMVHNHDFEFTTVFGERTAFDILMQYTQAKNVVFQLDLYWATRADLEGSPNADPIELIEQYRNRIQLFHVKDLNTELGNRIEIVGRGDIDFRSIFAAAGGGIRYYVVEHDPRFGDPTFDPFEAAEVGLAYLTCKRD</sequence>
<keyword evidence="1" id="KW-0732">Signal</keyword>
<dbReference type="RefSeq" id="WP_142460279.1">
    <property type="nucleotide sequence ID" value="NZ_FXTJ01000010.1"/>
</dbReference>
<name>A0A521FK41_9ACTN</name>
<dbReference type="GO" id="GO:0016853">
    <property type="term" value="F:isomerase activity"/>
    <property type="evidence" value="ECO:0007669"/>
    <property type="project" value="UniProtKB-KW"/>
</dbReference>
<dbReference type="PANTHER" id="PTHR12110:SF41">
    <property type="entry name" value="INOSOSE DEHYDRATASE"/>
    <property type="match status" value="1"/>
</dbReference>
<protein>
    <submittedName>
        <fullName evidence="3">Sugar phosphate isomerase/epimerase</fullName>
    </submittedName>
</protein>
<evidence type="ECO:0000313" key="4">
    <source>
        <dbReference type="Proteomes" id="UP000317484"/>
    </source>
</evidence>
<reference evidence="3 4" key="1">
    <citation type="submission" date="2017-05" db="EMBL/GenBank/DDBJ databases">
        <authorList>
            <person name="Varghese N."/>
            <person name="Submissions S."/>
        </authorList>
    </citation>
    <scope>NUCLEOTIDE SEQUENCE [LARGE SCALE GENOMIC DNA]</scope>
    <source>
        <strain evidence="3 4">DSM 46834</strain>
    </source>
</reference>
<dbReference type="InterPro" id="IPR036237">
    <property type="entry name" value="Xyl_isomerase-like_sf"/>
</dbReference>
<feature type="domain" description="Xylose isomerase-like TIM barrel" evidence="2">
    <location>
        <begin position="80"/>
        <end position="283"/>
    </location>
</feature>
<dbReference type="Proteomes" id="UP000317484">
    <property type="component" value="Unassembled WGS sequence"/>
</dbReference>
<dbReference type="InterPro" id="IPR013022">
    <property type="entry name" value="Xyl_isomerase-like_TIM-brl"/>
</dbReference>
<dbReference type="AlphaFoldDB" id="A0A521FK41"/>
<keyword evidence="3" id="KW-0413">Isomerase</keyword>
<dbReference type="Pfam" id="PF01261">
    <property type="entry name" value="AP_endonuc_2"/>
    <property type="match status" value="1"/>
</dbReference>
<feature type="chain" id="PRO_5021931621" evidence="1">
    <location>
        <begin position="34"/>
        <end position="322"/>
    </location>
</feature>
<keyword evidence="4" id="KW-1185">Reference proteome</keyword>
<evidence type="ECO:0000313" key="3">
    <source>
        <dbReference type="EMBL" id="SMO96592.1"/>
    </source>
</evidence>
<feature type="signal peptide" evidence="1">
    <location>
        <begin position="1"/>
        <end position="33"/>
    </location>
</feature>
<accession>A0A521FK41</accession>
<proteinExistence type="predicted"/>
<evidence type="ECO:0000256" key="1">
    <source>
        <dbReference type="SAM" id="SignalP"/>
    </source>
</evidence>
<evidence type="ECO:0000259" key="2">
    <source>
        <dbReference type="Pfam" id="PF01261"/>
    </source>
</evidence>
<dbReference type="SUPFAM" id="SSF51658">
    <property type="entry name" value="Xylose isomerase-like"/>
    <property type="match status" value="1"/>
</dbReference>
<gene>
    <name evidence="3" type="ORF">SAMN06273567_11018</name>
</gene>
<dbReference type="PANTHER" id="PTHR12110">
    <property type="entry name" value="HYDROXYPYRUVATE ISOMERASE"/>
    <property type="match status" value="1"/>
</dbReference>
<dbReference type="InterPro" id="IPR050312">
    <property type="entry name" value="IolE/XylAMocC-like"/>
</dbReference>